<comment type="caution">
    <text evidence="8">The sequence shown here is derived from an EMBL/GenBank/DDBJ whole genome shotgun (WGS) entry which is preliminary data.</text>
</comment>
<dbReference type="PRINTS" id="PR00119">
    <property type="entry name" value="CATATPASE"/>
</dbReference>
<dbReference type="OrthoDB" id="1435597at2759"/>
<dbReference type="InterPro" id="IPR046347">
    <property type="entry name" value="bZIP_sf"/>
</dbReference>
<feature type="transmembrane region" description="Helical" evidence="6">
    <location>
        <begin position="232"/>
        <end position="260"/>
    </location>
</feature>
<dbReference type="InterPro" id="IPR036412">
    <property type="entry name" value="HAD-like_sf"/>
</dbReference>
<dbReference type="CDD" id="cd14703">
    <property type="entry name" value="bZIP_plant_RF2"/>
    <property type="match status" value="1"/>
</dbReference>
<keyword evidence="5" id="KW-0539">Nucleus</keyword>
<evidence type="ECO:0000256" key="5">
    <source>
        <dbReference type="ARBA" id="ARBA00023242"/>
    </source>
</evidence>
<keyword evidence="6" id="KW-0812">Transmembrane</keyword>
<dbReference type="EMBL" id="JADFTS010000006">
    <property type="protein sequence ID" value="KAF9601493.1"/>
    <property type="molecule type" value="Genomic_DNA"/>
</dbReference>
<dbReference type="PANTHER" id="PTHR13690">
    <property type="entry name" value="TRANSCRIPTION FACTOR POSF21-RELATED"/>
    <property type="match status" value="1"/>
</dbReference>
<evidence type="ECO:0000259" key="7">
    <source>
        <dbReference type="SMART" id="SM00338"/>
    </source>
</evidence>
<dbReference type="Proteomes" id="UP000631114">
    <property type="component" value="Unassembled WGS sequence"/>
</dbReference>
<dbReference type="AlphaFoldDB" id="A0A835LMW1"/>
<evidence type="ECO:0000256" key="6">
    <source>
        <dbReference type="SAM" id="Phobius"/>
    </source>
</evidence>
<proteinExistence type="predicted"/>
<dbReference type="PANTHER" id="PTHR13690:SF80">
    <property type="entry name" value="BZIP TRANSCRIPTION FACTOR FAMILY PROTEIN-RELATED"/>
    <property type="match status" value="1"/>
</dbReference>
<keyword evidence="9" id="KW-1185">Reference proteome</keyword>
<evidence type="ECO:0000313" key="8">
    <source>
        <dbReference type="EMBL" id="KAF9601493.1"/>
    </source>
</evidence>
<accession>A0A835LMW1</accession>
<keyword evidence="2" id="KW-0805">Transcription regulation</keyword>
<dbReference type="InterPro" id="IPR044759">
    <property type="entry name" value="bZIP_RF2"/>
</dbReference>
<name>A0A835LMW1_9MAGN</name>
<dbReference type="SUPFAM" id="SSF57959">
    <property type="entry name" value="Leucine zipper domain"/>
    <property type="match status" value="1"/>
</dbReference>
<sequence>MACNYYYEFINGITDVGGVCGNRRQPALLRLALDDVELFVNGEFRVQWAEVENIMANEKLAEIASADHKHAKRILANQQSAARSKERKKDEVYFLELEHEIQTLQTKATTLSAQLTLLQPMRRPPVREESHVDTGRKHICGMTGDGVNDAPALKKADIGIAIADSTDAARSASDIVPTESRPKCHHRLCIDQDSNLSEDEKLYDICSFHHNSYCGKLPSSLRVIHLHHLSTFGFMLLALLWKFDFPPFMVLIIAIMCHVLKIEHCQMDWRNGILGKAQQERRFLVNLLSFIRNYVSLHDQ</sequence>
<dbReference type="GO" id="GO:0003700">
    <property type="term" value="F:DNA-binding transcription factor activity"/>
    <property type="evidence" value="ECO:0007669"/>
    <property type="project" value="InterPro"/>
</dbReference>
<protein>
    <recommendedName>
        <fullName evidence="7">BZIP domain-containing protein</fullName>
    </recommendedName>
</protein>
<keyword evidence="3" id="KW-0238">DNA-binding</keyword>
<dbReference type="Gene3D" id="1.20.5.170">
    <property type="match status" value="1"/>
</dbReference>
<dbReference type="InterPro" id="IPR004827">
    <property type="entry name" value="bZIP"/>
</dbReference>
<evidence type="ECO:0000256" key="3">
    <source>
        <dbReference type="ARBA" id="ARBA00023125"/>
    </source>
</evidence>
<dbReference type="InterPro" id="IPR023214">
    <property type="entry name" value="HAD_sf"/>
</dbReference>
<gene>
    <name evidence="8" type="ORF">IFM89_020260</name>
</gene>
<dbReference type="SMART" id="SM00338">
    <property type="entry name" value="BRLZ"/>
    <property type="match status" value="1"/>
</dbReference>
<comment type="subcellular location">
    <subcellularLocation>
        <location evidence="1">Nucleus</location>
    </subcellularLocation>
</comment>
<dbReference type="Gene3D" id="3.40.50.1000">
    <property type="entry name" value="HAD superfamily/HAD-like"/>
    <property type="match status" value="1"/>
</dbReference>
<keyword evidence="4" id="KW-0804">Transcription</keyword>
<evidence type="ECO:0000256" key="1">
    <source>
        <dbReference type="ARBA" id="ARBA00004123"/>
    </source>
</evidence>
<dbReference type="GO" id="GO:0003677">
    <property type="term" value="F:DNA binding"/>
    <property type="evidence" value="ECO:0007669"/>
    <property type="project" value="UniProtKB-KW"/>
</dbReference>
<dbReference type="SUPFAM" id="SSF56784">
    <property type="entry name" value="HAD-like"/>
    <property type="match status" value="1"/>
</dbReference>
<keyword evidence="6" id="KW-1133">Transmembrane helix</keyword>
<organism evidence="8 9">
    <name type="scientific">Coptis chinensis</name>
    <dbReference type="NCBI Taxonomy" id="261450"/>
    <lineage>
        <taxon>Eukaryota</taxon>
        <taxon>Viridiplantae</taxon>
        <taxon>Streptophyta</taxon>
        <taxon>Embryophyta</taxon>
        <taxon>Tracheophyta</taxon>
        <taxon>Spermatophyta</taxon>
        <taxon>Magnoliopsida</taxon>
        <taxon>Ranunculales</taxon>
        <taxon>Ranunculaceae</taxon>
        <taxon>Coptidoideae</taxon>
        <taxon>Coptis</taxon>
    </lineage>
</organism>
<keyword evidence="6" id="KW-0472">Membrane</keyword>
<reference evidence="8 9" key="1">
    <citation type="submission" date="2020-10" db="EMBL/GenBank/DDBJ databases">
        <title>The Coptis chinensis genome and diversification of protoberbering-type alkaloids.</title>
        <authorList>
            <person name="Wang B."/>
            <person name="Shu S."/>
            <person name="Song C."/>
            <person name="Liu Y."/>
        </authorList>
    </citation>
    <scope>NUCLEOTIDE SEQUENCE [LARGE SCALE GENOMIC DNA]</scope>
    <source>
        <strain evidence="8">HL-2020</strain>
        <tissue evidence="8">Leaf</tissue>
    </source>
</reference>
<evidence type="ECO:0000256" key="4">
    <source>
        <dbReference type="ARBA" id="ARBA00023163"/>
    </source>
</evidence>
<feature type="domain" description="BZIP" evidence="7">
    <location>
        <begin position="65"/>
        <end position="132"/>
    </location>
</feature>
<dbReference type="GO" id="GO:0005634">
    <property type="term" value="C:nucleus"/>
    <property type="evidence" value="ECO:0007669"/>
    <property type="project" value="UniProtKB-SubCell"/>
</dbReference>
<evidence type="ECO:0000313" key="9">
    <source>
        <dbReference type="Proteomes" id="UP000631114"/>
    </source>
</evidence>
<evidence type="ECO:0000256" key="2">
    <source>
        <dbReference type="ARBA" id="ARBA00023015"/>
    </source>
</evidence>